<evidence type="ECO:0000313" key="8">
    <source>
        <dbReference type="EMBL" id="RXR25496.1"/>
    </source>
</evidence>
<dbReference type="InterPro" id="IPR036279">
    <property type="entry name" value="5-3_exonuclease_C_sf"/>
</dbReference>
<evidence type="ECO:0000256" key="6">
    <source>
        <dbReference type="ARBA" id="ARBA00050026"/>
    </source>
</evidence>
<dbReference type="Gene3D" id="1.10.150.20">
    <property type="entry name" value="5' to 3' exonuclease, C-terminal subdomain"/>
    <property type="match status" value="1"/>
</dbReference>
<evidence type="ECO:0000256" key="2">
    <source>
        <dbReference type="ARBA" id="ARBA00022801"/>
    </source>
</evidence>
<dbReference type="GO" id="GO:0033567">
    <property type="term" value="P:DNA replication, Okazaki fragment processing"/>
    <property type="evidence" value="ECO:0007669"/>
    <property type="project" value="InterPro"/>
</dbReference>
<dbReference type="RefSeq" id="WP_051702720.1">
    <property type="nucleotide sequence ID" value="NZ_JOFV01000003.1"/>
</dbReference>
<dbReference type="InterPro" id="IPR020046">
    <property type="entry name" value="5-3_exonucl_a-hlix_arch_N"/>
</dbReference>
<sequence length="351" mass="36962">MTDPATPAPLRDTQLPGSGGLLLLDSASQYFRAFFGVPDSVKAPDGTPVNAVRGFLDTIAVLVAERRPARLVACWDDDWRPAFRVDAIPSYKAHRIATEVPGTTGIEEVPEALTAQVPIIVDVLAALGVARVGCPGYEADDVIGTLVERESVRRRVLREAGGEPGASVAVGQAEADAGPVEVVTGDRDLFQLVDDDVPVRVLYTARGLKKLDVVDVERLAERYGVTSGQAYADMAALRGDPSDGLPGVAGIGEKTAAGMLARYGDLAGILRARDEGDPGLSPTQRRRLTEAADYLAVAPLVVQVARDAAVPPVPDDVPSAPADAAALDELATRWGLRSSVDRVLEAFASVR</sequence>
<keyword evidence="1" id="KW-0540">Nuclease</keyword>
<comment type="caution">
    <text evidence="9">The sequence shown here is derived from an EMBL/GenBank/DDBJ whole genome shotgun (WGS) entry which is preliminary data.</text>
</comment>
<evidence type="ECO:0000256" key="4">
    <source>
        <dbReference type="ARBA" id="ARBA00023125"/>
    </source>
</evidence>
<dbReference type="CDD" id="cd09859">
    <property type="entry name" value="PIN_53EXO"/>
    <property type="match status" value="1"/>
</dbReference>
<dbReference type="Pfam" id="PF01367">
    <property type="entry name" value="5_3_exonuc"/>
    <property type="match status" value="1"/>
</dbReference>
<dbReference type="SMART" id="SM00279">
    <property type="entry name" value="HhH2"/>
    <property type="match status" value="1"/>
</dbReference>
<keyword evidence="11" id="KW-1185">Reference proteome</keyword>
<evidence type="ECO:0000313" key="11">
    <source>
        <dbReference type="Proteomes" id="UP000290517"/>
    </source>
</evidence>
<dbReference type="Gene3D" id="3.40.50.1010">
    <property type="entry name" value="5'-nuclease"/>
    <property type="match status" value="1"/>
</dbReference>
<dbReference type="CDD" id="cd09898">
    <property type="entry name" value="H3TH_53EXO"/>
    <property type="match status" value="1"/>
</dbReference>
<dbReference type="EMBL" id="SDJQ01000012">
    <property type="protein sequence ID" value="RXR33864.1"/>
    <property type="molecule type" value="Genomic_DNA"/>
</dbReference>
<dbReference type="EMBL" id="SDJR01000006">
    <property type="protein sequence ID" value="RXR25496.1"/>
    <property type="molecule type" value="Genomic_DNA"/>
</dbReference>
<name>A0A4Q1KX59_9CELL</name>
<comment type="function">
    <text evidence="5">5'-3' exonuclease acting preferentially on double-stranded DNA.</text>
</comment>
<dbReference type="STRING" id="1713.GCA_000718325_00884"/>
<dbReference type="Proteomes" id="UP000290517">
    <property type="component" value="Unassembled WGS sequence"/>
</dbReference>
<proteinExistence type="predicted"/>
<dbReference type="GO" id="GO:0008409">
    <property type="term" value="F:5'-3' exonuclease activity"/>
    <property type="evidence" value="ECO:0007669"/>
    <property type="project" value="InterPro"/>
</dbReference>
<protein>
    <recommendedName>
        <fullName evidence="6">5'-3' exonuclease</fullName>
    </recommendedName>
</protein>
<evidence type="ECO:0000256" key="3">
    <source>
        <dbReference type="ARBA" id="ARBA00022839"/>
    </source>
</evidence>
<dbReference type="InterPro" id="IPR038969">
    <property type="entry name" value="FEN"/>
</dbReference>
<evidence type="ECO:0000259" key="7">
    <source>
        <dbReference type="SMART" id="SM00475"/>
    </source>
</evidence>
<dbReference type="SMART" id="SM00475">
    <property type="entry name" value="53EXOc"/>
    <property type="match status" value="1"/>
</dbReference>
<dbReference type="Proteomes" id="UP000289805">
    <property type="component" value="Unassembled WGS sequence"/>
</dbReference>
<dbReference type="OrthoDB" id="9806424at2"/>
<dbReference type="SUPFAM" id="SSF88723">
    <property type="entry name" value="PIN domain-like"/>
    <property type="match status" value="1"/>
</dbReference>
<accession>A0A4Q1KX59</accession>
<dbReference type="InterPro" id="IPR002421">
    <property type="entry name" value="5-3_exonuclease"/>
</dbReference>
<keyword evidence="2" id="KW-0378">Hydrolase</keyword>
<dbReference type="AlphaFoldDB" id="A0A4Q1KX59"/>
<feature type="domain" description="5'-3' exonuclease" evidence="7">
    <location>
        <begin position="19"/>
        <end position="319"/>
    </location>
</feature>
<evidence type="ECO:0000313" key="9">
    <source>
        <dbReference type="EMBL" id="RXR33864.1"/>
    </source>
</evidence>
<evidence type="ECO:0000313" key="10">
    <source>
        <dbReference type="Proteomes" id="UP000289805"/>
    </source>
</evidence>
<keyword evidence="4" id="KW-0238">DNA-binding</keyword>
<dbReference type="InterPro" id="IPR020045">
    <property type="entry name" value="DNA_polI_H3TH"/>
</dbReference>
<evidence type="ECO:0000256" key="5">
    <source>
        <dbReference type="ARBA" id="ARBA00049957"/>
    </source>
</evidence>
<evidence type="ECO:0000256" key="1">
    <source>
        <dbReference type="ARBA" id="ARBA00022722"/>
    </source>
</evidence>
<organism evidence="9 10">
    <name type="scientific">Oerskovia turbata</name>
    <dbReference type="NCBI Taxonomy" id="1713"/>
    <lineage>
        <taxon>Bacteria</taxon>
        <taxon>Bacillati</taxon>
        <taxon>Actinomycetota</taxon>
        <taxon>Actinomycetes</taxon>
        <taxon>Micrococcales</taxon>
        <taxon>Cellulomonadaceae</taxon>
        <taxon>Oerskovia</taxon>
    </lineage>
</organism>
<keyword evidence="3 9" id="KW-0269">Exonuclease</keyword>
<dbReference type="GO" id="GO:0017108">
    <property type="term" value="F:5'-flap endonuclease activity"/>
    <property type="evidence" value="ECO:0007669"/>
    <property type="project" value="InterPro"/>
</dbReference>
<dbReference type="PANTHER" id="PTHR42646:SF2">
    <property type="entry name" value="5'-3' EXONUCLEASE FAMILY PROTEIN"/>
    <property type="match status" value="1"/>
</dbReference>
<dbReference type="PANTHER" id="PTHR42646">
    <property type="entry name" value="FLAP ENDONUCLEASE XNI"/>
    <property type="match status" value="1"/>
</dbReference>
<dbReference type="SUPFAM" id="SSF47807">
    <property type="entry name" value="5' to 3' exonuclease, C-terminal subdomain"/>
    <property type="match status" value="1"/>
</dbReference>
<dbReference type="InterPro" id="IPR029060">
    <property type="entry name" value="PIN-like_dom_sf"/>
</dbReference>
<dbReference type="Pfam" id="PF02739">
    <property type="entry name" value="5_3_exonuc_N"/>
    <property type="match status" value="1"/>
</dbReference>
<reference evidence="10 11" key="1">
    <citation type="submission" date="2019-01" db="EMBL/GenBank/DDBJ databases">
        <title>Oerskovia turbata Genome sequencing and assembly.</title>
        <authorList>
            <person name="Dou T."/>
        </authorList>
    </citation>
    <scope>NUCLEOTIDE SEQUENCE [LARGE SCALE GENOMIC DNA]</scope>
    <source>
        <strain evidence="9 10">JCM12123</strain>
        <strain evidence="8 11">JCM3160</strain>
    </source>
</reference>
<gene>
    <name evidence="8" type="ORF">EQW73_11760</name>
    <name evidence="9" type="ORF">EQW78_09555</name>
</gene>
<dbReference type="GO" id="GO:0003677">
    <property type="term" value="F:DNA binding"/>
    <property type="evidence" value="ECO:0007669"/>
    <property type="project" value="UniProtKB-KW"/>
</dbReference>
<dbReference type="InterPro" id="IPR008918">
    <property type="entry name" value="HhH2"/>
</dbReference>